<reference evidence="2" key="1">
    <citation type="submission" date="2022-03" db="EMBL/GenBank/DDBJ databases">
        <title>Draft Genome Sequence of Firmicute Strain S0AB, a Heterotrophic Iron/Sulfur-Oxidizing Extreme Acidophile.</title>
        <authorList>
            <person name="Vergara E."/>
            <person name="Pakostova E."/>
            <person name="Johnson D.B."/>
            <person name="Holmes D.S."/>
        </authorList>
    </citation>
    <scope>NUCLEOTIDE SEQUENCE</scope>
    <source>
        <strain evidence="2">S0AB</strain>
    </source>
</reference>
<comment type="caution">
    <text evidence="2">The sequence shown here is derived from an EMBL/GenBank/DDBJ whole genome shotgun (WGS) entry which is preliminary data.</text>
</comment>
<organism evidence="2 3">
    <name type="scientific">Sulfoacidibacillus ferrooxidans</name>
    <dbReference type="NCBI Taxonomy" id="2005001"/>
    <lineage>
        <taxon>Bacteria</taxon>
        <taxon>Bacillati</taxon>
        <taxon>Bacillota</taxon>
        <taxon>Bacilli</taxon>
        <taxon>Bacillales</taxon>
        <taxon>Alicyclobacillaceae</taxon>
        <taxon>Sulfoacidibacillus</taxon>
    </lineage>
</organism>
<dbReference type="Proteomes" id="UP001139263">
    <property type="component" value="Unassembled WGS sequence"/>
</dbReference>
<proteinExistence type="predicted"/>
<evidence type="ECO:0000313" key="3">
    <source>
        <dbReference type="Proteomes" id="UP001139263"/>
    </source>
</evidence>
<dbReference type="InterPro" id="IPR002575">
    <property type="entry name" value="Aminoglycoside_PTrfase"/>
</dbReference>
<dbReference type="InterPro" id="IPR011009">
    <property type="entry name" value="Kinase-like_dom_sf"/>
</dbReference>
<dbReference type="AlphaFoldDB" id="A0A9X1VB09"/>
<accession>A0A9X1VB09</accession>
<dbReference type="EMBL" id="JALBUF010000013">
    <property type="protein sequence ID" value="MCI0184397.1"/>
    <property type="molecule type" value="Genomic_DNA"/>
</dbReference>
<dbReference type="Gene3D" id="3.90.1200.10">
    <property type="match status" value="1"/>
</dbReference>
<dbReference type="Pfam" id="PF01636">
    <property type="entry name" value="APH"/>
    <property type="match status" value="1"/>
</dbReference>
<dbReference type="SUPFAM" id="SSF56112">
    <property type="entry name" value="Protein kinase-like (PK-like)"/>
    <property type="match status" value="1"/>
</dbReference>
<sequence length="255" mass="29847">MNQVRAEVAWIDRLSEFIKVPRLIKNRFGDLVSVSDDDHGDIYTVSEFIESDLILNPTEDDYHELGRLVCALHVNSDKIMKKETKDWGGWDRPEYNLNYIVQDGLQCLLDCNVLTSEDKERCIMIARNLTEHWKYVKFEKKFIHADLHFGNLLSTPSGFYYLDFDECGFGHRSIDIGVARLHLRRTANPEVAWKKFEEGYGVGFVDEEVRFGTALRIFYMAGKIPKRQDIKELRLKSADYIRRYLGYIESEIFLT</sequence>
<gene>
    <name evidence="2" type="ORF">MM817_02694</name>
</gene>
<keyword evidence="3" id="KW-1185">Reference proteome</keyword>
<evidence type="ECO:0000313" key="2">
    <source>
        <dbReference type="EMBL" id="MCI0184397.1"/>
    </source>
</evidence>
<protein>
    <recommendedName>
        <fullName evidence="1">Aminoglycoside phosphotransferase domain-containing protein</fullName>
    </recommendedName>
</protein>
<feature type="domain" description="Aminoglycoside phosphotransferase" evidence="1">
    <location>
        <begin position="3"/>
        <end position="192"/>
    </location>
</feature>
<evidence type="ECO:0000259" key="1">
    <source>
        <dbReference type="Pfam" id="PF01636"/>
    </source>
</evidence>
<name>A0A9X1VB09_9BACL</name>